<comment type="caution">
    <text evidence="2">The sequence shown here is derived from an EMBL/GenBank/DDBJ whole genome shotgun (WGS) entry which is preliminary data.</text>
</comment>
<feature type="non-terminal residue" evidence="2">
    <location>
        <position position="358"/>
    </location>
</feature>
<dbReference type="SUPFAM" id="SSF49265">
    <property type="entry name" value="Fibronectin type III"/>
    <property type="match status" value="2"/>
</dbReference>
<dbReference type="PANTHER" id="PTHR24099:SF19">
    <property type="entry name" value="FIBRONECTIN TYPE III DOMAIN-CONTAINING PROTEIN 3B"/>
    <property type="match status" value="1"/>
</dbReference>
<dbReference type="Proteomes" id="UP001176940">
    <property type="component" value="Unassembled WGS sequence"/>
</dbReference>
<accession>A0ABN9LSK3</accession>
<reference evidence="2" key="1">
    <citation type="submission" date="2023-07" db="EMBL/GenBank/DDBJ databases">
        <authorList>
            <person name="Stuckert A."/>
        </authorList>
    </citation>
    <scope>NUCLEOTIDE SEQUENCE</scope>
</reference>
<dbReference type="InterPro" id="IPR003961">
    <property type="entry name" value="FN3_dom"/>
</dbReference>
<sequence>EYSQEVVYYTSGNIPPTPAAPKLIRAGITWISLHWTRPDGCFPEEVISYTLEILEDTDSVFQPAYTGEELTCTVNNLQRSTQYKFRLIASNVEGSSSPSEILVCTTSPDRPGPPSRPVVNGAVAAHGFTVQWDAPEDNGGSEILKYLLEISEGASEATQWKVAYSGSATEYTCNDLKPGTLYKLRVCSISTGGHSQCSESQPIRTLCVAPGPCQAPRLVGKPKHKEAHLQWDAPGCQVSEYSLELGVPGGHTTEVYHGCDLECRVSDLLPGSTYQFRVRALNDGGYGPYSDATEITTAAGPPAQCRPPVLTFLSDTSVLISWEVREVCALVVRMGELVTSEGHPEFNLQQICTYFMNV</sequence>
<dbReference type="PROSITE" id="PS50853">
    <property type="entry name" value="FN3"/>
    <property type="match status" value="3"/>
</dbReference>
<gene>
    <name evidence="2" type="ORF">RIMI_LOCUS12163010</name>
</gene>
<dbReference type="InterPro" id="IPR013783">
    <property type="entry name" value="Ig-like_fold"/>
</dbReference>
<dbReference type="PRINTS" id="PR00014">
    <property type="entry name" value="FNTYPEIII"/>
</dbReference>
<dbReference type="Pfam" id="PF00041">
    <property type="entry name" value="fn3"/>
    <property type="match status" value="3"/>
</dbReference>
<dbReference type="Gene3D" id="2.60.40.10">
    <property type="entry name" value="Immunoglobulins"/>
    <property type="match status" value="3"/>
</dbReference>
<feature type="non-terminal residue" evidence="2">
    <location>
        <position position="1"/>
    </location>
</feature>
<dbReference type="SMART" id="SM00060">
    <property type="entry name" value="FN3"/>
    <property type="match status" value="3"/>
</dbReference>
<dbReference type="InterPro" id="IPR036116">
    <property type="entry name" value="FN3_sf"/>
</dbReference>
<evidence type="ECO:0000313" key="3">
    <source>
        <dbReference type="Proteomes" id="UP001176940"/>
    </source>
</evidence>
<name>A0ABN9LSK3_9NEOB</name>
<dbReference type="CDD" id="cd00063">
    <property type="entry name" value="FN3"/>
    <property type="match status" value="3"/>
</dbReference>
<feature type="domain" description="Fibronectin type-III" evidence="1">
    <location>
        <begin position="212"/>
        <end position="300"/>
    </location>
</feature>
<evidence type="ECO:0000313" key="2">
    <source>
        <dbReference type="EMBL" id="CAJ0948460.1"/>
    </source>
</evidence>
<dbReference type="InterPro" id="IPR050617">
    <property type="entry name" value="E3_ligase_FN3/SPRY"/>
</dbReference>
<feature type="domain" description="Fibronectin type-III" evidence="1">
    <location>
        <begin position="17"/>
        <end position="109"/>
    </location>
</feature>
<keyword evidence="3" id="KW-1185">Reference proteome</keyword>
<proteinExistence type="predicted"/>
<protein>
    <recommendedName>
        <fullName evidence="1">Fibronectin type-III domain-containing protein</fullName>
    </recommendedName>
</protein>
<feature type="domain" description="Fibronectin type-III" evidence="1">
    <location>
        <begin position="113"/>
        <end position="208"/>
    </location>
</feature>
<evidence type="ECO:0000259" key="1">
    <source>
        <dbReference type="PROSITE" id="PS50853"/>
    </source>
</evidence>
<dbReference type="PANTHER" id="PTHR24099">
    <property type="entry name" value="E3 UBIQUITIN-PROTEIN LIGASE TRIM36-RELATED"/>
    <property type="match status" value="1"/>
</dbReference>
<organism evidence="2 3">
    <name type="scientific">Ranitomeya imitator</name>
    <name type="common">mimic poison frog</name>
    <dbReference type="NCBI Taxonomy" id="111125"/>
    <lineage>
        <taxon>Eukaryota</taxon>
        <taxon>Metazoa</taxon>
        <taxon>Chordata</taxon>
        <taxon>Craniata</taxon>
        <taxon>Vertebrata</taxon>
        <taxon>Euteleostomi</taxon>
        <taxon>Amphibia</taxon>
        <taxon>Batrachia</taxon>
        <taxon>Anura</taxon>
        <taxon>Neobatrachia</taxon>
        <taxon>Hyloidea</taxon>
        <taxon>Dendrobatidae</taxon>
        <taxon>Dendrobatinae</taxon>
        <taxon>Ranitomeya</taxon>
    </lineage>
</organism>
<dbReference type="EMBL" id="CAUEEQ010028497">
    <property type="protein sequence ID" value="CAJ0948460.1"/>
    <property type="molecule type" value="Genomic_DNA"/>
</dbReference>